<dbReference type="KEGG" id="msd:MYSTI_01580"/>
<feature type="transmembrane region" description="Helical" evidence="1">
    <location>
        <begin position="30"/>
        <end position="55"/>
    </location>
</feature>
<proteinExistence type="predicted"/>
<dbReference type="PATRIC" id="fig|1278073.3.peg.1623"/>
<dbReference type="STRING" id="1278073.MYSTI_01580"/>
<name>L7U438_MYXSD</name>
<dbReference type="HOGENOM" id="CLU_1892665_0_0_7"/>
<organism evidence="2 3">
    <name type="scientific">Myxococcus stipitatus (strain DSM 14675 / JCM 12634 / Mx s8)</name>
    <dbReference type="NCBI Taxonomy" id="1278073"/>
    <lineage>
        <taxon>Bacteria</taxon>
        <taxon>Pseudomonadati</taxon>
        <taxon>Myxococcota</taxon>
        <taxon>Myxococcia</taxon>
        <taxon>Myxococcales</taxon>
        <taxon>Cystobacterineae</taxon>
        <taxon>Myxococcaceae</taxon>
        <taxon>Myxococcus</taxon>
    </lineage>
</organism>
<evidence type="ECO:0000256" key="1">
    <source>
        <dbReference type="SAM" id="Phobius"/>
    </source>
</evidence>
<dbReference type="EMBL" id="CP004025">
    <property type="protein sequence ID" value="AGC42913.1"/>
    <property type="molecule type" value="Genomic_DNA"/>
</dbReference>
<sequence length="158" mass="17198">MFTLFDLLRVLATLMGAAVGGWLGDSLFGMAGSILGALVGGVSGSFVGALPFFLAARSLRRELQRADSASLGRRLQEQYFISHLILAELDARSEDLARFEESILALMQSESSDRRRHGWASLRSFYPARAQALANYDSAASVEACRQQVASLIERPAE</sequence>
<evidence type="ECO:0000313" key="3">
    <source>
        <dbReference type="Proteomes" id="UP000011131"/>
    </source>
</evidence>
<reference evidence="2 3" key="1">
    <citation type="journal article" date="2013" name="Genome Announc.">
        <title>Complete genome sequence of Myxococcus stipitatus strain DSM 14675, a fruiting myxobacterium.</title>
        <authorList>
            <person name="Huntley S."/>
            <person name="Kneip S."/>
            <person name="Treuner-Lange A."/>
            <person name="Sogaard-Andersen L."/>
        </authorList>
    </citation>
    <scope>NUCLEOTIDE SEQUENCE [LARGE SCALE GENOMIC DNA]</scope>
    <source>
        <strain evidence="3">DSM 14675 / JCM 12634 / Mx s8</strain>
    </source>
</reference>
<dbReference type="eggNOG" id="ENOG502ZN4Z">
    <property type="taxonomic scope" value="Bacteria"/>
</dbReference>
<keyword evidence="1" id="KW-0472">Membrane</keyword>
<dbReference type="Proteomes" id="UP000011131">
    <property type="component" value="Chromosome"/>
</dbReference>
<keyword evidence="3" id="KW-1185">Reference proteome</keyword>
<gene>
    <name evidence="2" type="ordered locus">MYSTI_01580</name>
</gene>
<keyword evidence="1" id="KW-1133">Transmembrane helix</keyword>
<feature type="transmembrane region" description="Helical" evidence="1">
    <location>
        <begin position="7"/>
        <end position="24"/>
    </location>
</feature>
<accession>L7U438</accession>
<keyword evidence="1" id="KW-0812">Transmembrane</keyword>
<evidence type="ECO:0000313" key="2">
    <source>
        <dbReference type="EMBL" id="AGC42913.1"/>
    </source>
</evidence>
<dbReference type="RefSeq" id="WP_015347175.1">
    <property type="nucleotide sequence ID" value="NC_020126.1"/>
</dbReference>
<protein>
    <submittedName>
        <fullName evidence="2">Uncharacterized protein</fullName>
    </submittedName>
</protein>
<dbReference type="AlphaFoldDB" id="L7U438"/>
<dbReference type="OrthoDB" id="5520854at2"/>